<proteinExistence type="predicted"/>
<reference evidence="1 2" key="1">
    <citation type="journal article" date="2019" name="mSystems">
        <title>Life at home and on the roam: Genomic adaptions reflect the dual lifestyle of an intracellular, facultative symbiont.</title>
        <authorList>
            <person name="Burgsdorf I."/>
        </authorList>
    </citation>
    <scope>NUCLEOTIDE SEQUENCE [LARGE SCALE GENOMIC DNA]</scope>
    <source>
        <strain evidence="1">277cI</strain>
    </source>
</reference>
<dbReference type="Pfam" id="PF04985">
    <property type="entry name" value="Phage_tube"/>
    <property type="match status" value="1"/>
</dbReference>
<organism evidence="1 2">
    <name type="scientific">Aphanocapsa feldmannii 277cI</name>
    <dbReference type="NCBI Taxonomy" id="2507554"/>
    <lineage>
        <taxon>Bacteria</taxon>
        <taxon>Bacillati</taxon>
        <taxon>Cyanobacteriota</taxon>
        <taxon>Cyanophyceae</taxon>
        <taxon>Oscillatoriophycideae</taxon>
        <taxon>Chroococcales</taxon>
        <taxon>Microcystaceae</taxon>
        <taxon>Aphanocapsa</taxon>
    </lineage>
</organism>
<gene>
    <name evidence="1" type="ORF">ERJ68_00060</name>
</gene>
<name>A0A524RVY1_9CHRO</name>
<evidence type="ECO:0000313" key="2">
    <source>
        <dbReference type="Proteomes" id="UP000315454"/>
    </source>
</evidence>
<dbReference type="NCBIfam" id="TIGR01611">
    <property type="entry name" value="tail_tube"/>
    <property type="match status" value="1"/>
</dbReference>
<dbReference type="AlphaFoldDB" id="A0A524RVY1"/>
<dbReference type="InterPro" id="IPR006498">
    <property type="entry name" value="Tail_tube"/>
</dbReference>
<dbReference type="EMBL" id="SRMN01000001">
    <property type="protein sequence ID" value="TGH28146.1"/>
    <property type="molecule type" value="Genomic_DNA"/>
</dbReference>
<evidence type="ECO:0000313" key="1">
    <source>
        <dbReference type="EMBL" id="TGH28146.1"/>
    </source>
</evidence>
<accession>A0A524RVY1</accession>
<dbReference type="Proteomes" id="UP000315454">
    <property type="component" value="Unassembled WGS sequence"/>
</dbReference>
<comment type="caution">
    <text evidence="1">The sequence shown here is derived from an EMBL/GenBank/DDBJ whole genome shotgun (WGS) entry which is preliminary data.</text>
</comment>
<protein>
    <submittedName>
        <fullName evidence="1">Phage major tail tube protein</fullName>
    </submittedName>
</protein>
<sequence length="167" mass="18649">MTLQRPRILKNFNIIVDGEGYAGLAESITLPEFTIKTEEYRGAGMDAPIDIDMGMEKLDVTFSMSDPTPRLLRMLGKADVPLTARAAYQRDGEPAVPWALEARGLLKKYAPGDFKSGEKNTFSYEMNCTYLKLIYEGTVDVEIDLINSMRVIGGKDQLSEYREALAL</sequence>